<evidence type="ECO:0000313" key="5">
    <source>
        <dbReference type="EMBL" id="MDJ1157369.1"/>
    </source>
</evidence>
<name>A0ABT7ADD4_9HYPH</name>
<keyword evidence="2" id="KW-0418">Kinase</keyword>
<reference evidence="5 6" key="1">
    <citation type="submission" date="2023-05" db="EMBL/GenBank/DDBJ databases">
        <title>Chelatococcus sp. nov., a moderately thermophilic bacterium isolated from hot spring microbial mat.</title>
        <authorList>
            <person name="Hu C.-J."/>
            <person name="Li W.-J."/>
        </authorList>
    </citation>
    <scope>NUCLEOTIDE SEQUENCE [LARGE SCALE GENOMIC DNA]</scope>
    <source>
        <strain evidence="5 6">SYSU G07232</strain>
    </source>
</reference>
<sequence length="403" mass="40287">MSTALTDRECQVLDALRADPLLDAAAVARRIGSTRAAVAVHISALMKKGFIAGRGYVLRSPGAVVVVGGANLDIKCRTSAPALAATSNPGAITSTPGGVARNIAANLARLGVPVRLFAAVGEDESGDRIMRETATAGVDLSLVLRLPRPTGLYTAVLGPEGDLVVAVSAMDIMAELTPERVRARAGALAQAALVVADANLPQDTLLALCETTAAEGVRLVLEPVSVPKAERLRPLLAARLPVFLVTPNRDELAALAGREVADDGALTEATATLHARGVAHVAVGLGQRGVLVSSADAPARPVIVPAAATAAVDVTGGGDAALAGMLWALLAGHDLATAARAGQAAAARAVASVDSDAALDAAALAAAIGTDGAEGRPAPSAHLAPDSGLAPASPLPAKPMDIR</sequence>
<dbReference type="RefSeq" id="WP_283739370.1">
    <property type="nucleotide sequence ID" value="NZ_JASJEV010000002.1"/>
</dbReference>
<proteinExistence type="predicted"/>
<evidence type="ECO:0000256" key="3">
    <source>
        <dbReference type="SAM" id="MobiDB-lite"/>
    </source>
</evidence>
<dbReference type="InterPro" id="IPR029056">
    <property type="entry name" value="Ribokinase-like"/>
</dbReference>
<feature type="domain" description="Carbohydrate kinase PfkB" evidence="4">
    <location>
        <begin position="64"/>
        <end position="357"/>
    </location>
</feature>
<keyword evidence="6" id="KW-1185">Reference proteome</keyword>
<protein>
    <submittedName>
        <fullName evidence="5">Winged helix-turn-helix transcriptional regulator</fullName>
    </submittedName>
</protein>
<dbReference type="InterPro" id="IPR011611">
    <property type="entry name" value="PfkB_dom"/>
</dbReference>
<dbReference type="EMBL" id="JASJEV010000002">
    <property type="protein sequence ID" value="MDJ1157369.1"/>
    <property type="molecule type" value="Genomic_DNA"/>
</dbReference>
<evidence type="ECO:0000259" key="4">
    <source>
        <dbReference type="Pfam" id="PF00294"/>
    </source>
</evidence>
<dbReference type="PROSITE" id="PS00583">
    <property type="entry name" value="PFKB_KINASES_1"/>
    <property type="match status" value="1"/>
</dbReference>
<evidence type="ECO:0000256" key="2">
    <source>
        <dbReference type="ARBA" id="ARBA00022777"/>
    </source>
</evidence>
<dbReference type="PANTHER" id="PTHR10584:SF166">
    <property type="entry name" value="RIBOKINASE"/>
    <property type="match status" value="1"/>
</dbReference>
<dbReference type="Pfam" id="PF00294">
    <property type="entry name" value="PfkB"/>
    <property type="match status" value="1"/>
</dbReference>
<gene>
    <name evidence="5" type="ORF">QNA08_03840</name>
</gene>
<accession>A0ABT7ADD4</accession>
<dbReference type="SUPFAM" id="SSF46785">
    <property type="entry name" value="Winged helix' DNA-binding domain"/>
    <property type="match status" value="1"/>
</dbReference>
<dbReference type="InterPro" id="IPR036390">
    <property type="entry name" value="WH_DNA-bd_sf"/>
</dbReference>
<dbReference type="Pfam" id="PF13412">
    <property type="entry name" value="HTH_24"/>
    <property type="match status" value="1"/>
</dbReference>
<dbReference type="CDD" id="cd01941">
    <property type="entry name" value="YeiC_kinase_like"/>
    <property type="match status" value="1"/>
</dbReference>
<comment type="caution">
    <text evidence="5">The sequence shown here is derived from an EMBL/GenBank/DDBJ whole genome shotgun (WGS) entry which is preliminary data.</text>
</comment>
<feature type="region of interest" description="Disordered" evidence="3">
    <location>
        <begin position="371"/>
        <end position="403"/>
    </location>
</feature>
<evidence type="ECO:0000313" key="6">
    <source>
        <dbReference type="Proteomes" id="UP001321492"/>
    </source>
</evidence>
<keyword evidence="1" id="KW-0808">Transferase</keyword>
<organism evidence="5 6">
    <name type="scientific">Chelatococcus albus</name>
    <dbReference type="NCBI Taxonomy" id="3047466"/>
    <lineage>
        <taxon>Bacteria</taxon>
        <taxon>Pseudomonadati</taxon>
        <taxon>Pseudomonadota</taxon>
        <taxon>Alphaproteobacteria</taxon>
        <taxon>Hyphomicrobiales</taxon>
        <taxon>Chelatococcaceae</taxon>
        <taxon>Chelatococcus</taxon>
    </lineage>
</organism>
<dbReference type="Proteomes" id="UP001321492">
    <property type="component" value="Unassembled WGS sequence"/>
</dbReference>
<evidence type="ECO:0000256" key="1">
    <source>
        <dbReference type="ARBA" id="ARBA00022679"/>
    </source>
</evidence>
<dbReference type="InterPro" id="IPR002173">
    <property type="entry name" value="Carboh/pur_kinase_PfkB_CS"/>
</dbReference>
<dbReference type="Gene3D" id="3.40.1190.20">
    <property type="match status" value="1"/>
</dbReference>
<dbReference type="PANTHER" id="PTHR10584">
    <property type="entry name" value="SUGAR KINASE"/>
    <property type="match status" value="1"/>
</dbReference>
<dbReference type="SUPFAM" id="SSF53613">
    <property type="entry name" value="Ribokinase-like"/>
    <property type="match status" value="1"/>
</dbReference>
<dbReference type="PROSITE" id="PS00584">
    <property type="entry name" value="PFKB_KINASES_2"/>
    <property type="match status" value="1"/>
</dbReference>